<reference evidence="1 2" key="1">
    <citation type="submission" date="2014-06" db="EMBL/GenBank/DDBJ databases">
        <title>Helicobacter pullorum isolates in fresh chicken meat - phenotypic and genotypic features.</title>
        <authorList>
            <person name="Borges V."/>
            <person name="Santos A."/>
            <person name="Correia C.B."/>
            <person name="Saraiva M."/>
            <person name="Menard A."/>
            <person name="Vieira L."/>
            <person name="Sampaio D.A."/>
            <person name="Gomes J.P."/>
            <person name="Oleastro M."/>
        </authorList>
    </citation>
    <scope>NUCLEOTIDE SEQUENCE [LARGE SCALE GENOMIC DNA]</scope>
    <source>
        <strain evidence="1 2">229334/12</strain>
    </source>
</reference>
<proteinExistence type="predicted"/>
<dbReference type="STRING" id="35818.HPU229336_05175"/>
<comment type="caution">
    <text evidence="1">The sequence shown here is derived from an EMBL/GenBank/DDBJ whole genome shotgun (WGS) entry which is preliminary data.</text>
</comment>
<evidence type="ECO:0000313" key="2">
    <source>
        <dbReference type="Proteomes" id="UP000037997"/>
    </source>
</evidence>
<dbReference type="Proteomes" id="UP000037997">
    <property type="component" value="Unassembled WGS sequence"/>
</dbReference>
<organism evidence="1 2">
    <name type="scientific">Helicobacter pullorum</name>
    <dbReference type="NCBI Taxonomy" id="35818"/>
    <lineage>
        <taxon>Bacteria</taxon>
        <taxon>Pseudomonadati</taxon>
        <taxon>Campylobacterota</taxon>
        <taxon>Epsilonproteobacteria</taxon>
        <taxon>Campylobacterales</taxon>
        <taxon>Helicobacteraceae</taxon>
        <taxon>Helicobacter</taxon>
    </lineage>
</organism>
<accession>A0A0N1MQ22</accession>
<sequence length="74" mass="8491">MSKVLINEETKQLILDFNQQDAKNAYVFQNIADMLDSIKEGAEGIVICIALENYLKTEQCYRLFTKSAVEEIPF</sequence>
<name>A0A0N1MQ22_9HELI</name>
<dbReference type="AlphaFoldDB" id="A0A0N1MQ22"/>
<dbReference type="PATRIC" id="fig|35818.11.peg.2186"/>
<dbReference type="RefSeq" id="WP_054198516.1">
    <property type="nucleotide sequence ID" value="NZ_JNOC01000065.1"/>
</dbReference>
<evidence type="ECO:0000313" key="1">
    <source>
        <dbReference type="EMBL" id="KPH55003.1"/>
    </source>
</evidence>
<protein>
    <submittedName>
        <fullName evidence="1">Uncharacterized protein</fullName>
    </submittedName>
</protein>
<gene>
    <name evidence="1" type="ORF">HPU229334_11050</name>
</gene>
<dbReference type="EMBL" id="JNOC01000065">
    <property type="protein sequence ID" value="KPH55003.1"/>
    <property type="molecule type" value="Genomic_DNA"/>
</dbReference>